<keyword evidence="11 16" id="KW-1133">Transmembrane helix</keyword>
<evidence type="ECO:0000259" key="17">
    <source>
        <dbReference type="PROSITE" id="PS50846"/>
    </source>
</evidence>
<evidence type="ECO:0000256" key="1">
    <source>
        <dbReference type="ARBA" id="ARBA00004141"/>
    </source>
</evidence>
<dbReference type="SFLD" id="SFLDG00002">
    <property type="entry name" value="C1.7:_P-type_atpase_like"/>
    <property type="match status" value="1"/>
</dbReference>
<evidence type="ECO:0000313" key="18">
    <source>
        <dbReference type="EMBL" id="MFC4402780.1"/>
    </source>
</evidence>
<evidence type="ECO:0000256" key="5">
    <source>
        <dbReference type="ARBA" id="ARBA00022553"/>
    </source>
</evidence>
<keyword evidence="19" id="KW-1185">Reference proteome</keyword>
<dbReference type="InterPro" id="IPR008250">
    <property type="entry name" value="ATPase_P-typ_transduc_dom_A_sf"/>
</dbReference>
<keyword evidence="4" id="KW-0104">Cadmium</keyword>
<dbReference type="PANTHER" id="PTHR48085:SF5">
    <property type="entry name" value="CADMIUM_ZINC-TRANSPORTING ATPASE HMA4-RELATED"/>
    <property type="match status" value="1"/>
</dbReference>
<dbReference type="SFLD" id="SFLDF00027">
    <property type="entry name" value="p-type_atpase"/>
    <property type="match status" value="1"/>
</dbReference>
<comment type="caution">
    <text evidence="18">The sequence shown here is derived from an EMBL/GenBank/DDBJ whole genome shotgun (WGS) entry which is preliminary data.</text>
</comment>
<keyword evidence="8 16" id="KW-0547">Nucleotide-binding</keyword>
<evidence type="ECO:0000256" key="13">
    <source>
        <dbReference type="ARBA" id="ARBA00023136"/>
    </source>
</evidence>
<feature type="transmembrane region" description="Helical" evidence="16">
    <location>
        <begin position="677"/>
        <end position="695"/>
    </location>
</feature>
<feature type="transmembrane region" description="Helical" evidence="16">
    <location>
        <begin position="652"/>
        <end position="671"/>
    </location>
</feature>
<dbReference type="SFLD" id="SFLDS00003">
    <property type="entry name" value="Haloacid_Dehalogenase"/>
    <property type="match status" value="1"/>
</dbReference>
<gene>
    <name evidence="18" type="ORF">ACFOY7_06810</name>
</gene>
<protein>
    <recommendedName>
        <fullName evidence="14">Cd(2+)-exporting ATPase</fullName>
        <ecNumber evidence="14">7.2.2.21</ecNumber>
    </recommendedName>
</protein>
<dbReference type="Pfam" id="PF00122">
    <property type="entry name" value="E1-E2_ATPase"/>
    <property type="match status" value="1"/>
</dbReference>
<reference evidence="19" key="1">
    <citation type="journal article" date="2019" name="Int. J. Syst. Evol. Microbiol.">
        <title>The Global Catalogue of Microorganisms (GCM) 10K type strain sequencing project: providing services to taxonomists for standard genome sequencing and annotation.</title>
        <authorList>
            <consortium name="The Broad Institute Genomics Platform"/>
            <consortium name="The Broad Institute Genome Sequencing Center for Infectious Disease"/>
            <person name="Wu L."/>
            <person name="Ma J."/>
        </authorList>
    </citation>
    <scope>NUCLEOTIDE SEQUENCE [LARGE SCALE GENOMIC DNA]</scope>
    <source>
        <strain evidence="19">CCUG 37865</strain>
    </source>
</reference>
<dbReference type="SUPFAM" id="SSF81653">
    <property type="entry name" value="Calcium ATPase, transduction domain A"/>
    <property type="match status" value="1"/>
</dbReference>
<evidence type="ECO:0000256" key="11">
    <source>
        <dbReference type="ARBA" id="ARBA00022989"/>
    </source>
</evidence>
<evidence type="ECO:0000256" key="6">
    <source>
        <dbReference type="ARBA" id="ARBA00022692"/>
    </source>
</evidence>
<comment type="catalytic activity">
    <reaction evidence="15">
        <text>Cd(2+)(in) + ATP + H2O = Cd(2+)(out) + ADP + phosphate + H(+)</text>
        <dbReference type="Rhea" id="RHEA:12132"/>
        <dbReference type="ChEBI" id="CHEBI:15377"/>
        <dbReference type="ChEBI" id="CHEBI:15378"/>
        <dbReference type="ChEBI" id="CHEBI:30616"/>
        <dbReference type="ChEBI" id="CHEBI:43474"/>
        <dbReference type="ChEBI" id="CHEBI:48775"/>
        <dbReference type="ChEBI" id="CHEBI:456216"/>
        <dbReference type="EC" id="7.2.2.21"/>
    </reaction>
</comment>
<dbReference type="NCBIfam" id="TIGR01512">
    <property type="entry name" value="ATPase-IB2_Cd"/>
    <property type="match status" value="1"/>
</dbReference>
<comment type="similarity">
    <text evidence="2 16">Belongs to the cation transport ATPase (P-type) (TC 3.A.3) family. Type IB subfamily.</text>
</comment>
<dbReference type="InterPro" id="IPR023299">
    <property type="entry name" value="ATPase_P-typ_cyto_dom_N"/>
</dbReference>
<dbReference type="Gene3D" id="3.30.70.100">
    <property type="match status" value="1"/>
</dbReference>
<dbReference type="SUPFAM" id="SSF81665">
    <property type="entry name" value="Calcium ATPase, transmembrane domain M"/>
    <property type="match status" value="1"/>
</dbReference>
<comment type="subcellular location">
    <subcellularLocation>
        <location evidence="16">Cell membrane</location>
    </subcellularLocation>
    <subcellularLocation>
        <location evidence="1">Membrane</location>
        <topology evidence="1">Multi-pass membrane protein</topology>
    </subcellularLocation>
</comment>
<dbReference type="InterPro" id="IPR059000">
    <property type="entry name" value="ATPase_P-type_domA"/>
</dbReference>
<evidence type="ECO:0000256" key="12">
    <source>
        <dbReference type="ARBA" id="ARBA00023065"/>
    </source>
</evidence>
<evidence type="ECO:0000256" key="15">
    <source>
        <dbReference type="ARBA" id="ARBA00049338"/>
    </source>
</evidence>
<feature type="transmembrane region" description="Helical" evidence="16">
    <location>
        <begin position="109"/>
        <end position="127"/>
    </location>
</feature>
<keyword evidence="5" id="KW-0597">Phosphoprotein</keyword>
<dbReference type="SUPFAM" id="SSF56784">
    <property type="entry name" value="HAD-like"/>
    <property type="match status" value="1"/>
</dbReference>
<dbReference type="RefSeq" id="WP_390250689.1">
    <property type="nucleotide sequence ID" value="NZ_JBHSDT010000004.1"/>
</dbReference>
<name>A0ABV8WSJ9_9BACI</name>
<evidence type="ECO:0000256" key="16">
    <source>
        <dbReference type="RuleBase" id="RU362081"/>
    </source>
</evidence>
<dbReference type="Pfam" id="PF00702">
    <property type="entry name" value="Hydrolase"/>
    <property type="match status" value="1"/>
</dbReference>
<evidence type="ECO:0000256" key="2">
    <source>
        <dbReference type="ARBA" id="ARBA00006024"/>
    </source>
</evidence>
<dbReference type="Gene3D" id="3.40.1110.10">
    <property type="entry name" value="Calcium-transporting ATPase, cytoplasmic domain N"/>
    <property type="match status" value="1"/>
</dbReference>
<dbReference type="InterPro" id="IPR023298">
    <property type="entry name" value="ATPase_P-typ_TM_dom_sf"/>
</dbReference>
<dbReference type="NCBIfam" id="TIGR01525">
    <property type="entry name" value="ATPase-IB_hvy"/>
    <property type="match status" value="1"/>
</dbReference>
<keyword evidence="16" id="KW-1003">Cell membrane</keyword>
<dbReference type="Pfam" id="PF00403">
    <property type="entry name" value="HMA"/>
    <property type="match status" value="1"/>
</dbReference>
<organism evidence="18 19">
    <name type="scientific">Gracilibacillus xinjiangensis</name>
    <dbReference type="NCBI Taxonomy" id="1193282"/>
    <lineage>
        <taxon>Bacteria</taxon>
        <taxon>Bacillati</taxon>
        <taxon>Bacillota</taxon>
        <taxon>Bacilli</taxon>
        <taxon>Bacillales</taxon>
        <taxon>Bacillaceae</taxon>
        <taxon>Gracilibacillus</taxon>
    </lineage>
</organism>
<dbReference type="InterPro" id="IPR006121">
    <property type="entry name" value="HMA_dom"/>
</dbReference>
<dbReference type="PROSITE" id="PS50846">
    <property type="entry name" value="HMA_2"/>
    <property type="match status" value="1"/>
</dbReference>
<feature type="domain" description="HMA" evidence="17">
    <location>
        <begin position="4"/>
        <end position="67"/>
    </location>
</feature>
<dbReference type="EMBL" id="JBHSDT010000004">
    <property type="protein sequence ID" value="MFC4402780.1"/>
    <property type="molecule type" value="Genomic_DNA"/>
</dbReference>
<dbReference type="InterPro" id="IPR018303">
    <property type="entry name" value="ATPase_P-typ_P_site"/>
</dbReference>
<keyword evidence="13 16" id="KW-0472">Membrane</keyword>
<dbReference type="PRINTS" id="PR00941">
    <property type="entry name" value="CDATPASE"/>
</dbReference>
<dbReference type="InterPro" id="IPR001757">
    <property type="entry name" value="P_typ_ATPase"/>
</dbReference>
<evidence type="ECO:0000256" key="9">
    <source>
        <dbReference type="ARBA" id="ARBA00022840"/>
    </source>
</evidence>
<proteinExistence type="inferred from homology"/>
<evidence type="ECO:0000313" key="19">
    <source>
        <dbReference type="Proteomes" id="UP001595882"/>
    </source>
</evidence>
<accession>A0ABV8WSJ9</accession>
<keyword evidence="10" id="KW-1278">Translocase</keyword>
<keyword evidence="9 16" id="KW-0067">ATP-binding</keyword>
<dbReference type="InterPro" id="IPR023214">
    <property type="entry name" value="HAD_sf"/>
</dbReference>
<dbReference type="InterPro" id="IPR051014">
    <property type="entry name" value="Cation_Transport_ATPase_IB"/>
</dbReference>
<keyword evidence="6 16" id="KW-0812">Transmembrane</keyword>
<feature type="transmembrane region" description="Helical" evidence="16">
    <location>
        <begin position="83"/>
        <end position="103"/>
    </location>
</feature>
<evidence type="ECO:0000256" key="8">
    <source>
        <dbReference type="ARBA" id="ARBA00022741"/>
    </source>
</evidence>
<evidence type="ECO:0000256" key="14">
    <source>
        <dbReference type="ARBA" id="ARBA00039103"/>
    </source>
</evidence>
<evidence type="ECO:0000256" key="10">
    <source>
        <dbReference type="ARBA" id="ARBA00022967"/>
    </source>
</evidence>
<keyword evidence="7 16" id="KW-0479">Metal-binding</keyword>
<feature type="transmembrane region" description="Helical" evidence="16">
    <location>
        <begin position="311"/>
        <end position="331"/>
    </location>
</feature>
<dbReference type="CDD" id="cd07545">
    <property type="entry name" value="P-type_ATPase_Cd-like"/>
    <property type="match status" value="1"/>
</dbReference>
<sequence length="700" mass="76146">METNKNVYRLQGLSCTNCAAKFEKNIRAINTVEDVHLNFGASKLTVNGDVSIEQLEQAGAFDGIKVYPERQRPRREPFWKKRANVTTAISLFFLIIGYLLSLFLEENNVTVIILFSLSIVIGGWDLFRTGLSNLFRLQFDMKTLMTIAIIGAVIIGEWMEGAVVVFLFALSEALESYSMEKARRSIQSLMDIAPNRALVKRGNERIEMDVEDVRVGDLMVIKPGQKIALDGIVTAGDTSINQAAITGESIPVFKSKGDEVFAGTLNEEGSIEVRVTKLVEDTTLSKIIHLVEEAQAERAPSQKFVDSFAKYYTPAIMMIALLVAVLPPLLIEGDWSEWVYRGLAVLVVGCPCALVISTPVAIVTAIGHAAKNGVLIKGGIHLEEAGKLQAIAFDKTGTLTEGKPEVTDIVSFTNQTKQEILALAESIESFSSHPLASAVLRKAREENVKRLAATNFQSLTGKGAKATIQQVEYLIGSPHLFEEVLDEPEQIDSISHLQNEGKTVMLIGTNESIIGLIAVADQIREKSPSIIQKLKQLGITHTVMLTGDNKACGKAIAKKLQMTDVQAELMPEEKLSFIEQLKESHGKIAMVGDGINDAPALATANVGIAMGGAGTDTALETADIALMADDLEKLPYTIALSKKTMTIIKQNVVLALGLKVLALLLIVPGWLTLWLAIFADMGATLIVVLNSLRLLKLKKK</sequence>
<dbReference type="PROSITE" id="PS00154">
    <property type="entry name" value="ATPASE_E1_E2"/>
    <property type="match status" value="1"/>
</dbReference>
<evidence type="ECO:0000256" key="7">
    <source>
        <dbReference type="ARBA" id="ARBA00022723"/>
    </source>
</evidence>
<dbReference type="NCBIfam" id="TIGR01494">
    <property type="entry name" value="ATPase_P-type"/>
    <property type="match status" value="1"/>
</dbReference>
<dbReference type="InterPro" id="IPR027256">
    <property type="entry name" value="P-typ_ATPase_IB"/>
</dbReference>
<dbReference type="InterPro" id="IPR044492">
    <property type="entry name" value="P_typ_ATPase_HD_dom"/>
</dbReference>
<evidence type="ECO:0000256" key="3">
    <source>
        <dbReference type="ARBA" id="ARBA00022448"/>
    </source>
</evidence>
<dbReference type="NCBIfam" id="TIGR01511">
    <property type="entry name" value="ATPase-IB1_Cu"/>
    <property type="match status" value="1"/>
</dbReference>
<dbReference type="PRINTS" id="PR00119">
    <property type="entry name" value="CATATPASE"/>
</dbReference>
<keyword evidence="3" id="KW-0813">Transport</keyword>
<dbReference type="Gene3D" id="2.70.150.10">
    <property type="entry name" value="Calcium-transporting ATPase, cytoplasmic transduction domain A"/>
    <property type="match status" value="1"/>
</dbReference>
<dbReference type="EC" id="7.2.2.21" evidence="14"/>
<feature type="transmembrane region" description="Helical" evidence="16">
    <location>
        <begin position="343"/>
        <end position="367"/>
    </location>
</feature>
<evidence type="ECO:0000256" key="4">
    <source>
        <dbReference type="ARBA" id="ARBA00022539"/>
    </source>
</evidence>
<dbReference type="InterPro" id="IPR036412">
    <property type="entry name" value="HAD-like_sf"/>
</dbReference>
<keyword evidence="12" id="KW-0406">Ion transport</keyword>
<dbReference type="Gene3D" id="3.40.50.1000">
    <property type="entry name" value="HAD superfamily/HAD-like"/>
    <property type="match status" value="1"/>
</dbReference>
<dbReference type="CDD" id="cd00371">
    <property type="entry name" value="HMA"/>
    <property type="match status" value="1"/>
</dbReference>
<dbReference type="Proteomes" id="UP001595882">
    <property type="component" value="Unassembled WGS sequence"/>
</dbReference>
<dbReference type="SUPFAM" id="SSF55008">
    <property type="entry name" value="HMA, heavy metal-associated domain"/>
    <property type="match status" value="1"/>
</dbReference>
<dbReference type="PANTHER" id="PTHR48085">
    <property type="entry name" value="CADMIUM/ZINC-TRANSPORTING ATPASE HMA2-RELATED"/>
    <property type="match status" value="1"/>
</dbReference>
<dbReference type="InterPro" id="IPR036163">
    <property type="entry name" value="HMA_dom_sf"/>
</dbReference>